<keyword evidence="1" id="KW-0732">Signal</keyword>
<feature type="chain" id="PRO_5026241945" evidence="1">
    <location>
        <begin position="22"/>
        <end position="192"/>
    </location>
</feature>
<evidence type="ECO:0000313" key="2">
    <source>
        <dbReference type="EMBL" id="MXO55549.1"/>
    </source>
</evidence>
<feature type="signal peptide" evidence="1">
    <location>
        <begin position="1"/>
        <end position="21"/>
    </location>
</feature>
<keyword evidence="3" id="KW-1185">Reference proteome</keyword>
<reference evidence="2 3" key="1">
    <citation type="submission" date="2019-12" db="EMBL/GenBank/DDBJ databases">
        <title>Genomic-based taxomic classification of the family Erythrobacteraceae.</title>
        <authorList>
            <person name="Xu L."/>
        </authorList>
    </citation>
    <scope>NUCLEOTIDE SEQUENCE [LARGE SCALE GENOMIC DNA]</scope>
    <source>
        <strain evidence="2 3">JCM 17802</strain>
    </source>
</reference>
<evidence type="ECO:0000313" key="3">
    <source>
        <dbReference type="Proteomes" id="UP000468943"/>
    </source>
</evidence>
<accession>A0A6I4SIN0</accession>
<gene>
    <name evidence="2" type="ORF">GRI36_01505</name>
</gene>
<proteinExistence type="predicted"/>
<protein>
    <submittedName>
        <fullName evidence="2">Uncharacterized protein</fullName>
    </submittedName>
</protein>
<name>A0A6I4SIN0_9SPHN</name>
<dbReference type="OrthoDB" id="7391745at2"/>
<sequence length="192" mass="19820">MKLAFLLTGSAVIFSASAALANEKNTSDDGTLVIDILVPMASTADEDAQPLCEAPAATEKEGAEIIVCGELLDDSAYYYSGSRAAALDRYAEETAFAGDIAPPNVAGPGIFTGPATIAGMCGFIFNPCPPPAAYLIDFSTLPDAPAGSDADLISRGLAPAGKDEDKPRELTEFERKELGLPPALVPPAISLE</sequence>
<dbReference type="AlphaFoldDB" id="A0A6I4SIN0"/>
<comment type="caution">
    <text evidence="2">The sequence shown here is derived from an EMBL/GenBank/DDBJ whole genome shotgun (WGS) entry which is preliminary data.</text>
</comment>
<dbReference type="EMBL" id="WTYS01000001">
    <property type="protein sequence ID" value="MXO55549.1"/>
    <property type="molecule type" value="Genomic_DNA"/>
</dbReference>
<evidence type="ECO:0000256" key="1">
    <source>
        <dbReference type="SAM" id="SignalP"/>
    </source>
</evidence>
<dbReference type="RefSeq" id="WP_160596861.1">
    <property type="nucleotide sequence ID" value="NZ_WTYS01000001.1"/>
</dbReference>
<dbReference type="Proteomes" id="UP000468943">
    <property type="component" value="Unassembled WGS sequence"/>
</dbReference>
<organism evidence="2 3">
    <name type="scientific">Pontixanthobacter gangjinensis</name>
    <dbReference type="NCBI Taxonomy" id="1028742"/>
    <lineage>
        <taxon>Bacteria</taxon>
        <taxon>Pseudomonadati</taxon>
        <taxon>Pseudomonadota</taxon>
        <taxon>Alphaproteobacteria</taxon>
        <taxon>Sphingomonadales</taxon>
        <taxon>Erythrobacteraceae</taxon>
        <taxon>Pontixanthobacter</taxon>
    </lineage>
</organism>